<dbReference type="InterPro" id="IPR005801">
    <property type="entry name" value="ADC_synthase"/>
</dbReference>
<sequence length="427" mass="46057">MSLHPTASRWRARTVAIDDPGPLEDLLPERDALAWIREGEGVVGLGEVARFTPGSIGEADQWWQEFCGTLEFESEMPGESGTGPLAFCSFSFDVMNTTRPSVMVVPEVIIGRRNGVTWMTRLGLDDFDDTPPEAQEPPTRPSQVSYRDGSLSPLEWAGIVKDAVARISQGDVEKVVLARDLVATTAEPLDLRWLVRQLAPAYRRCWTFLVDGLVGASPELLIRRSGGLATSRVLAGTIGRPASSDTEALAAKLTQSQKELDEHRLAAESAARALAPHCLGMHVPDQPFVLALPNVLHLASDIAAVADPNTSALQLAEALHPTAAVCGVPTDEAREIIRDLEGMDRGRYAGPVGWIDAQGDGEFAIALRCGQAESDRELRLYAGCGIMRDSDPQAELIEADAKFLPMRDALEATALPESSQPIPAPQT</sequence>
<dbReference type="Proteomes" id="UP000216533">
    <property type="component" value="Unassembled WGS sequence"/>
</dbReference>
<dbReference type="NCBIfam" id="TIGR00543">
    <property type="entry name" value="isochor_syn"/>
    <property type="match status" value="1"/>
</dbReference>
<dbReference type="GO" id="GO:0008909">
    <property type="term" value="F:isochorismate synthase activity"/>
    <property type="evidence" value="ECO:0007669"/>
    <property type="project" value="UniProtKB-EC"/>
</dbReference>
<evidence type="ECO:0000256" key="1">
    <source>
        <dbReference type="ARBA" id="ARBA00000799"/>
    </source>
</evidence>
<feature type="region of interest" description="Disordered" evidence="6">
    <location>
        <begin position="126"/>
        <end position="148"/>
    </location>
</feature>
<dbReference type="PANTHER" id="PTHR42839">
    <property type="entry name" value="ISOCHORISMATE SYNTHASE ENTC"/>
    <property type="match status" value="1"/>
</dbReference>
<dbReference type="AlphaFoldDB" id="A0A255ED79"/>
<keyword evidence="4" id="KW-0413">Isomerase</keyword>
<dbReference type="Pfam" id="PF00425">
    <property type="entry name" value="Chorismate_bind"/>
    <property type="match status" value="1"/>
</dbReference>
<evidence type="ECO:0000256" key="4">
    <source>
        <dbReference type="ARBA" id="ARBA00023235"/>
    </source>
</evidence>
<dbReference type="InterPro" id="IPR015890">
    <property type="entry name" value="Chorismate_C"/>
</dbReference>
<comment type="similarity">
    <text evidence="2">Belongs to the isochorismate synthase family.</text>
</comment>
<protein>
    <recommendedName>
        <fullName evidence="3">isochorismate synthase</fullName>
        <ecNumber evidence="3">5.4.4.2</ecNumber>
    </recommendedName>
    <alternativeName>
        <fullName evidence="5">Isochorismate mutase</fullName>
    </alternativeName>
</protein>
<evidence type="ECO:0000256" key="5">
    <source>
        <dbReference type="ARBA" id="ARBA00041564"/>
    </source>
</evidence>
<organism evidence="8 9">
    <name type="scientific">Parenemella sanctibonifatiensis</name>
    <dbReference type="NCBI Taxonomy" id="2016505"/>
    <lineage>
        <taxon>Bacteria</taxon>
        <taxon>Bacillati</taxon>
        <taxon>Actinomycetota</taxon>
        <taxon>Actinomycetes</taxon>
        <taxon>Propionibacteriales</taxon>
        <taxon>Propionibacteriaceae</taxon>
        <taxon>Parenemella</taxon>
    </lineage>
</organism>
<evidence type="ECO:0000256" key="6">
    <source>
        <dbReference type="SAM" id="MobiDB-lite"/>
    </source>
</evidence>
<dbReference type="RefSeq" id="WP_094450707.1">
    <property type="nucleotide sequence ID" value="NZ_NMVI01000016.1"/>
</dbReference>
<gene>
    <name evidence="8" type="ORF">CGZ92_07145</name>
</gene>
<dbReference type="EMBL" id="NMVI01000016">
    <property type="protein sequence ID" value="OYN87485.1"/>
    <property type="molecule type" value="Genomic_DNA"/>
</dbReference>
<proteinExistence type="inferred from homology"/>
<evidence type="ECO:0000313" key="9">
    <source>
        <dbReference type="Proteomes" id="UP000216533"/>
    </source>
</evidence>
<dbReference type="InterPro" id="IPR004561">
    <property type="entry name" value="IsoChor_synthase"/>
</dbReference>
<accession>A0A255ED79</accession>
<feature type="domain" description="Chorismate-utilising enzyme C-terminal" evidence="7">
    <location>
        <begin position="155"/>
        <end position="402"/>
    </location>
</feature>
<dbReference type="GO" id="GO:0009697">
    <property type="term" value="P:salicylic acid biosynthetic process"/>
    <property type="evidence" value="ECO:0007669"/>
    <property type="project" value="TreeGrafter"/>
</dbReference>
<evidence type="ECO:0000259" key="7">
    <source>
        <dbReference type="Pfam" id="PF00425"/>
    </source>
</evidence>
<evidence type="ECO:0000256" key="3">
    <source>
        <dbReference type="ARBA" id="ARBA00012824"/>
    </source>
</evidence>
<comment type="catalytic activity">
    <reaction evidence="1">
        <text>chorismate = isochorismate</text>
        <dbReference type="Rhea" id="RHEA:18985"/>
        <dbReference type="ChEBI" id="CHEBI:29748"/>
        <dbReference type="ChEBI" id="CHEBI:29780"/>
        <dbReference type="EC" id="5.4.4.2"/>
    </reaction>
</comment>
<reference evidence="8 9" key="1">
    <citation type="submission" date="2017-07" db="EMBL/GenBank/DDBJ databases">
        <title>Draft whole genome sequences of clinical Proprionibacteriaceae strains.</title>
        <authorList>
            <person name="Bernier A.-M."/>
            <person name="Bernard K."/>
            <person name="Domingo M.-C."/>
        </authorList>
    </citation>
    <scope>NUCLEOTIDE SEQUENCE [LARGE SCALE GENOMIC DNA]</scope>
    <source>
        <strain evidence="8 9">NML 160184</strain>
    </source>
</reference>
<name>A0A255ED79_9ACTN</name>
<comment type="caution">
    <text evidence="8">The sequence shown here is derived from an EMBL/GenBank/DDBJ whole genome shotgun (WGS) entry which is preliminary data.</text>
</comment>
<dbReference type="EC" id="5.4.4.2" evidence="3"/>
<dbReference type="SUPFAM" id="SSF56322">
    <property type="entry name" value="ADC synthase"/>
    <property type="match status" value="1"/>
</dbReference>
<dbReference type="PANTHER" id="PTHR42839:SF2">
    <property type="entry name" value="ISOCHORISMATE SYNTHASE ENTC"/>
    <property type="match status" value="1"/>
</dbReference>
<evidence type="ECO:0000313" key="8">
    <source>
        <dbReference type="EMBL" id="OYN87485.1"/>
    </source>
</evidence>
<evidence type="ECO:0000256" key="2">
    <source>
        <dbReference type="ARBA" id="ARBA00005297"/>
    </source>
</evidence>
<dbReference type="Gene3D" id="3.60.120.10">
    <property type="entry name" value="Anthranilate synthase"/>
    <property type="match status" value="1"/>
</dbReference>